<keyword evidence="7" id="KW-0687">Ribonucleoprotein</keyword>
<dbReference type="PROSITE" id="PS01154">
    <property type="entry name" value="RNA_POL_L_13KD"/>
    <property type="match status" value="1"/>
</dbReference>
<evidence type="ECO:0000259" key="10">
    <source>
        <dbReference type="Pfam" id="PF13656"/>
    </source>
</evidence>
<dbReference type="SUPFAM" id="SSF54736">
    <property type="entry name" value="ClpS-like"/>
    <property type="match status" value="1"/>
</dbReference>
<keyword evidence="5" id="KW-0804">Transcription</keyword>
<dbReference type="GO" id="GO:0046983">
    <property type="term" value="F:protein dimerization activity"/>
    <property type="evidence" value="ECO:0007669"/>
    <property type="project" value="InterPro"/>
</dbReference>
<dbReference type="AlphaFoldDB" id="A0A7R8W6V5"/>
<keyword evidence="4" id="KW-0689">Ribosomal protein</keyword>
<evidence type="ECO:0000256" key="3">
    <source>
        <dbReference type="ARBA" id="ARBA00022478"/>
    </source>
</evidence>
<keyword evidence="6" id="KW-0539">Nucleus</keyword>
<dbReference type="InterPro" id="IPR000206">
    <property type="entry name" value="Ribosomal_bL12"/>
</dbReference>
<dbReference type="GO" id="GO:0003735">
    <property type="term" value="F:structural constituent of ribosome"/>
    <property type="evidence" value="ECO:0007669"/>
    <property type="project" value="InterPro"/>
</dbReference>
<dbReference type="Gene3D" id="3.30.1390.10">
    <property type="match status" value="1"/>
</dbReference>
<evidence type="ECO:0000256" key="1">
    <source>
        <dbReference type="ARBA" id="ARBA00004123"/>
    </source>
</evidence>
<dbReference type="SUPFAM" id="SSF55257">
    <property type="entry name" value="RBP11-like subunits of RNA polymerase"/>
    <property type="match status" value="1"/>
</dbReference>
<dbReference type="Gene3D" id="1.20.5.710">
    <property type="entry name" value="Single helix bin"/>
    <property type="match status" value="1"/>
</dbReference>
<keyword evidence="3" id="KW-0240">DNA-directed RNA polymerase</keyword>
<feature type="domain" description="Large ribosomal subunit protein bL12 oligomerization" evidence="11">
    <location>
        <begin position="137"/>
        <end position="184"/>
    </location>
</feature>
<dbReference type="InterPro" id="IPR036603">
    <property type="entry name" value="RBP11-like"/>
</dbReference>
<dbReference type="GO" id="GO:0000428">
    <property type="term" value="C:DNA-directed RNA polymerase complex"/>
    <property type="evidence" value="ECO:0007669"/>
    <property type="project" value="UniProtKB-KW"/>
</dbReference>
<dbReference type="Pfam" id="PF16320">
    <property type="entry name" value="Ribosomal_L12_N"/>
    <property type="match status" value="1"/>
</dbReference>
<comment type="subcellular location">
    <subcellularLocation>
        <location evidence="1">Nucleus</location>
    </subcellularLocation>
</comment>
<sequence>MPGENQTVSKGKLTTLGDCRDETCQTFVFDGEGHSLGNALRWVIVQNPDVIFCGYSLPHPSEQKFHLRIQTRPKGPSAADALVKGLKDLRDSYAHIRDVFQNEVQAWSSAPATAEAVSEAPIPPPPGPGEQKVYSPKIVQLVDSIAELNLMEVADLNELLKKKLNIPDAAPMMMAPGVQAVGGASEEAGEEDAAPAGPVTVTLKLLGFDETKKVQLIKEVKAISEGEMNLVQAKKFVESTPQVFRAGLSQEEAEKLKAQLEAAGGKLEID</sequence>
<evidence type="ECO:0000256" key="7">
    <source>
        <dbReference type="ARBA" id="ARBA00023274"/>
    </source>
</evidence>
<dbReference type="GO" id="GO:0003899">
    <property type="term" value="F:DNA-directed RNA polymerase activity"/>
    <property type="evidence" value="ECO:0007669"/>
    <property type="project" value="InterPro"/>
</dbReference>
<dbReference type="OrthoDB" id="510325at2759"/>
<dbReference type="PANTHER" id="PTHR45987:SF4">
    <property type="entry name" value="LARGE RIBOSOMAL SUBUNIT PROTEIN BL12M"/>
    <property type="match status" value="1"/>
</dbReference>
<evidence type="ECO:0000259" key="11">
    <source>
        <dbReference type="Pfam" id="PF16320"/>
    </source>
</evidence>
<dbReference type="GO" id="GO:0003729">
    <property type="term" value="F:mRNA binding"/>
    <property type="evidence" value="ECO:0007669"/>
    <property type="project" value="TreeGrafter"/>
</dbReference>
<dbReference type="GO" id="GO:0005634">
    <property type="term" value="C:nucleus"/>
    <property type="evidence" value="ECO:0007669"/>
    <property type="project" value="UniProtKB-SubCell"/>
</dbReference>
<dbReference type="CDD" id="cd07029">
    <property type="entry name" value="RNAP_I_III_AC19"/>
    <property type="match status" value="1"/>
</dbReference>
<name>A0A7R8W6V5_9CRUS</name>
<comment type="similarity">
    <text evidence="2">Belongs to the bacterial ribosomal protein bL12 family.</text>
</comment>
<feature type="domain" description="DNA-directed RNA polymerase RBP11-like dimerisation" evidence="10">
    <location>
        <begin position="25"/>
        <end position="98"/>
    </location>
</feature>
<proteinExistence type="inferred from homology"/>
<dbReference type="GO" id="GO:0006351">
    <property type="term" value="P:DNA-templated transcription"/>
    <property type="evidence" value="ECO:0007669"/>
    <property type="project" value="InterPro"/>
</dbReference>
<dbReference type="SUPFAM" id="SSF48300">
    <property type="entry name" value="Ribosomal protein L7/12, oligomerisation (N-terminal) domain"/>
    <property type="match status" value="1"/>
</dbReference>
<evidence type="ECO:0000256" key="8">
    <source>
        <dbReference type="ARBA" id="ARBA00031757"/>
    </source>
</evidence>
<gene>
    <name evidence="12" type="ORF">CTOB1V02_LOCUS3382</name>
</gene>
<accession>A0A7R8W6V5</accession>
<feature type="domain" description="Large ribosomal subunit protein bL12 C-terminal" evidence="9">
    <location>
        <begin position="203"/>
        <end position="269"/>
    </location>
</feature>
<protein>
    <recommendedName>
        <fullName evidence="8">DNA-directed RNA polymerase I subunit D</fullName>
    </recommendedName>
</protein>
<dbReference type="Gene3D" id="3.30.1360.10">
    <property type="entry name" value="RNA polymerase, RBP11-like subunit"/>
    <property type="match status" value="1"/>
</dbReference>
<dbReference type="Pfam" id="PF13656">
    <property type="entry name" value="RNA_pol_L_2"/>
    <property type="match status" value="1"/>
</dbReference>
<dbReference type="InterPro" id="IPR033898">
    <property type="entry name" value="RNAP_AC19"/>
</dbReference>
<evidence type="ECO:0000256" key="6">
    <source>
        <dbReference type="ARBA" id="ARBA00023242"/>
    </source>
</evidence>
<dbReference type="PANTHER" id="PTHR45987">
    <property type="entry name" value="39S RIBOSOMAL PROTEIN L12"/>
    <property type="match status" value="1"/>
</dbReference>
<evidence type="ECO:0000259" key="9">
    <source>
        <dbReference type="Pfam" id="PF00542"/>
    </source>
</evidence>
<dbReference type="InterPro" id="IPR009025">
    <property type="entry name" value="RBP11-like_dimer"/>
</dbReference>
<dbReference type="EMBL" id="OB660573">
    <property type="protein sequence ID" value="CAD7225441.1"/>
    <property type="molecule type" value="Genomic_DNA"/>
</dbReference>
<organism evidence="12">
    <name type="scientific">Cyprideis torosa</name>
    <dbReference type="NCBI Taxonomy" id="163714"/>
    <lineage>
        <taxon>Eukaryota</taxon>
        <taxon>Metazoa</taxon>
        <taxon>Ecdysozoa</taxon>
        <taxon>Arthropoda</taxon>
        <taxon>Crustacea</taxon>
        <taxon>Oligostraca</taxon>
        <taxon>Ostracoda</taxon>
        <taxon>Podocopa</taxon>
        <taxon>Podocopida</taxon>
        <taxon>Cytherocopina</taxon>
        <taxon>Cytheroidea</taxon>
        <taxon>Cytherideidae</taxon>
        <taxon>Cyprideis</taxon>
    </lineage>
</organism>
<dbReference type="InterPro" id="IPR014719">
    <property type="entry name" value="Ribosomal_bL12_C/ClpS-like"/>
</dbReference>
<dbReference type="GO" id="GO:0003677">
    <property type="term" value="F:DNA binding"/>
    <property type="evidence" value="ECO:0007669"/>
    <property type="project" value="InterPro"/>
</dbReference>
<dbReference type="InterPro" id="IPR008193">
    <property type="entry name" value="RNA_pol_Rpb11_13-16kDa_CS"/>
</dbReference>
<dbReference type="GO" id="GO:0006412">
    <property type="term" value="P:translation"/>
    <property type="evidence" value="ECO:0007669"/>
    <property type="project" value="InterPro"/>
</dbReference>
<evidence type="ECO:0000256" key="4">
    <source>
        <dbReference type="ARBA" id="ARBA00022980"/>
    </source>
</evidence>
<dbReference type="Pfam" id="PF00542">
    <property type="entry name" value="Ribosomal_L12"/>
    <property type="match status" value="1"/>
</dbReference>
<evidence type="ECO:0000256" key="2">
    <source>
        <dbReference type="ARBA" id="ARBA00007197"/>
    </source>
</evidence>
<dbReference type="InterPro" id="IPR008932">
    <property type="entry name" value="Ribosomal_bL12_oligo"/>
</dbReference>
<dbReference type="HAMAP" id="MF_00261">
    <property type="entry name" value="RNApol_arch_Rpo11"/>
    <property type="match status" value="1"/>
</dbReference>
<reference evidence="12" key="1">
    <citation type="submission" date="2020-11" db="EMBL/GenBank/DDBJ databases">
        <authorList>
            <person name="Tran Van P."/>
        </authorList>
    </citation>
    <scope>NUCLEOTIDE SEQUENCE</scope>
</reference>
<evidence type="ECO:0000313" key="12">
    <source>
        <dbReference type="EMBL" id="CAD7225441.1"/>
    </source>
</evidence>
<dbReference type="InterPro" id="IPR013823">
    <property type="entry name" value="Ribosomal_bL12_C"/>
</dbReference>
<dbReference type="GO" id="GO:0005762">
    <property type="term" value="C:mitochondrial large ribosomal subunit"/>
    <property type="evidence" value="ECO:0007669"/>
    <property type="project" value="TreeGrafter"/>
</dbReference>
<dbReference type="InterPro" id="IPR022905">
    <property type="entry name" value="Rpo11-like"/>
</dbReference>
<dbReference type="InterPro" id="IPR036235">
    <property type="entry name" value="Ribosomal_bL12_oligo_N_sf"/>
</dbReference>
<evidence type="ECO:0000256" key="5">
    <source>
        <dbReference type="ARBA" id="ARBA00023163"/>
    </source>
</evidence>